<dbReference type="InterPro" id="IPR002197">
    <property type="entry name" value="HTH_Fis"/>
</dbReference>
<keyword evidence="1" id="KW-0547">Nucleotide-binding</keyword>
<feature type="domain" description="PAS" evidence="6">
    <location>
        <begin position="8"/>
        <end position="53"/>
    </location>
</feature>
<proteinExistence type="predicted"/>
<keyword evidence="2" id="KW-0067">ATP-binding</keyword>
<dbReference type="Proteomes" id="UP000318878">
    <property type="component" value="Unassembled WGS sequence"/>
</dbReference>
<evidence type="ECO:0000313" key="7">
    <source>
        <dbReference type="EMBL" id="TWT31952.1"/>
    </source>
</evidence>
<dbReference type="PRINTS" id="PR01590">
    <property type="entry name" value="HTHFIS"/>
</dbReference>
<organism evidence="7 8">
    <name type="scientific">Blastopirellula retiformator</name>
    <dbReference type="NCBI Taxonomy" id="2527970"/>
    <lineage>
        <taxon>Bacteria</taxon>
        <taxon>Pseudomonadati</taxon>
        <taxon>Planctomycetota</taxon>
        <taxon>Planctomycetia</taxon>
        <taxon>Pirellulales</taxon>
        <taxon>Pirellulaceae</taxon>
        <taxon>Blastopirellula</taxon>
    </lineage>
</organism>
<dbReference type="PROSITE" id="PS50045">
    <property type="entry name" value="SIGMA54_INTERACT_4"/>
    <property type="match status" value="1"/>
</dbReference>
<dbReference type="Pfam" id="PF08448">
    <property type="entry name" value="PAS_4"/>
    <property type="match status" value="1"/>
</dbReference>
<dbReference type="Gene3D" id="3.30.450.20">
    <property type="entry name" value="PAS domain"/>
    <property type="match status" value="1"/>
</dbReference>
<dbReference type="InterPro" id="IPR027417">
    <property type="entry name" value="P-loop_NTPase"/>
</dbReference>
<dbReference type="GO" id="GO:0043565">
    <property type="term" value="F:sequence-specific DNA binding"/>
    <property type="evidence" value="ECO:0007669"/>
    <property type="project" value="InterPro"/>
</dbReference>
<dbReference type="SUPFAM" id="SSF52540">
    <property type="entry name" value="P-loop containing nucleoside triphosphate hydrolases"/>
    <property type="match status" value="1"/>
</dbReference>
<dbReference type="InterPro" id="IPR013656">
    <property type="entry name" value="PAS_4"/>
</dbReference>
<dbReference type="PANTHER" id="PTHR32071">
    <property type="entry name" value="TRANSCRIPTIONAL REGULATORY PROTEIN"/>
    <property type="match status" value="1"/>
</dbReference>
<dbReference type="EMBL" id="SJPF01000004">
    <property type="protein sequence ID" value="TWT31952.1"/>
    <property type="molecule type" value="Genomic_DNA"/>
</dbReference>
<comment type="caution">
    <text evidence="7">The sequence shown here is derived from an EMBL/GenBank/DDBJ whole genome shotgun (WGS) entry which is preliminary data.</text>
</comment>
<dbReference type="InterPro" id="IPR002078">
    <property type="entry name" value="Sigma_54_int"/>
</dbReference>
<evidence type="ECO:0000259" key="6">
    <source>
        <dbReference type="PROSITE" id="PS50112"/>
    </source>
</evidence>
<dbReference type="SUPFAM" id="SSF46689">
    <property type="entry name" value="Homeodomain-like"/>
    <property type="match status" value="1"/>
</dbReference>
<dbReference type="GO" id="GO:0005524">
    <property type="term" value="F:ATP binding"/>
    <property type="evidence" value="ECO:0007669"/>
    <property type="project" value="UniProtKB-KW"/>
</dbReference>
<dbReference type="Gene3D" id="3.40.50.300">
    <property type="entry name" value="P-loop containing nucleotide triphosphate hydrolases"/>
    <property type="match status" value="1"/>
</dbReference>
<dbReference type="CDD" id="cd00009">
    <property type="entry name" value="AAA"/>
    <property type="match status" value="1"/>
</dbReference>
<evidence type="ECO:0000256" key="2">
    <source>
        <dbReference type="ARBA" id="ARBA00022840"/>
    </source>
</evidence>
<dbReference type="Pfam" id="PF14532">
    <property type="entry name" value="Sigma54_activ_2"/>
    <property type="match status" value="1"/>
</dbReference>
<gene>
    <name evidence="7" type="primary">zraR_8</name>
    <name evidence="7" type="ORF">Enr8_38780</name>
</gene>
<dbReference type="SUPFAM" id="SSF55785">
    <property type="entry name" value="PYP-like sensor domain (PAS domain)"/>
    <property type="match status" value="1"/>
</dbReference>
<feature type="domain" description="Sigma-54 factor interaction" evidence="5">
    <location>
        <begin position="155"/>
        <end position="365"/>
    </location>
</feature>
<dbReference type="Gene3D" id="1.10.8.60">
    <property type="match status" value="1"/>
</dbReference>
<dbReference type="InterPro" id="IPR035965">
    <property type="entry name" value="PAS-like_dom_sf"/>
</dbReference>
<dbReference type="RefSeq" id="WP_186767743.1">
    <property type="nucleotide sequence ID" value="NZ_SJPF01000004.1"/>
</dbReference>
<reference evidence="7 8" key="1">
    <citation type="submission" date="2019-02" db="EMBL/GenBank/DDBJ databases">
        <title>Deep-cultivation of Planctomycetes and their phenomic and genomic characterization uncovers novel biology.</title>
        <authorList>
            <person name="Wiegand S."/>
            <person name="Jogler M."/>
            <person name="Boedeker C."/>
            <person name="Pinto D."/>
            <person name="Vollmers J."/>
            <person name="Rivas-Marin E."/>
            <person name="Kohn T."/>
            <person name="Peeters S.H."/>
            <person name="Heuer A."/>
            <person name="Rast P."/>
            <person name="Oberbeckmann S."/>
            <person name="Bunk B."/>
            <person name="Jeske O."/>
            <person name="Meyerdierks A."/>
            <person name="Storesund J.E."/>
            <person name="Kallscheuer N."/>
            <person name="Luecker S."/>
            <person name="Lage O.M."/>
            <person name="Pohl T."/>
            <person name="Merkel B.J."/>
            <person name="Hornburger P."/>
            <person name="Mueller R.-W."/>
            <person name="Bruemmer F."/>
            <person name="Labrenz M."/>
            <person name="Spormann A.M."/>
            <person name="Op Den Camp H."/>
            <person name="Overmann J."/>
            <person name="Amann R."/>
            <person name="Jetten M.S.M."/>
            <person name="Mascher T."/>
            <person name="Medema M.H."/>
            <person name="Devos D.P."/>
            <person name="Kaster A.-K."/>
            <person name="Ovreas L."/>
            <person name="Rohde M."/>
            <person name="Galperin M.Y."/>
            <person name="Jogler C."/>
        </authorList>
    </citation>
    <scope>NUCLEOTIDE SEQUENCE [LARGE SCALE GENOMIC DNA]</scope>
    <source>
        <strain evidence="7 8">Enr8</strain>
    </source>
</reference>
<protein>
    <submittedName>
        <fullName evidence="7">Transcriptional regulatory protein ZraR</fullName>
    </submittedName>
</protein>
<sequence length="452" mass="49528">MARPRTRPASLLAQILNDHAFPVYAIDQDQQLAYLNDACRRALGDQAEELIGRKCRYHAVGQLPPLDQLAADLAPPPDVFAGRRAETPLTLPGEGGGGSYLVQFSPLTYEGGAVGALAICYPHNGVGEGRQADLRHDQLRQWRRSWRQRFSTSQLMGESAAIGRVRRQISLSAATRLPVVIFGPPGSGREHTARTVCYARHGEGSGPVISIRSGLMDAEMIQSAVRSFVRRCEEADDASNASLILLDADQLPGDAQSELSHLLRLIEMDLRIVSTARQSLLAWAEQGKFREDLAYQLSTIEIALPPLCDRPEDIPLLSQTLVEQLNLERKEQLRGLTEGAADALLDYDWPGNIDELAAVIAEAASATDSVWIDADHLPQKIRHALEAKRFAAKPAEPIELDAFLAGVEEELIRRALEQTKGNKSKAAELLGVSRARLHRRLESAESSDPGDE</sequence>
<accession>A0A5C5V2K6</accession>
<name>A0A5C5V2K6_9BACT</name>
<evidence type="ECO:0000259" key="5">
    <source>
        <dbReference type="PROSITE" id="PS50045"/>
    </source>
</evidence>
<keyword evidence="4" id="KW-0804">Transcription</keyword>
<evidence type="ECO:0000256" key="3">
    <source>
        <dbReference type="ARBA" id="ARBA00023015"/>
    </source>
</evidence>
<dbReference type="PROSITE" id="PS50112">
    <property type="entry name" value="PAS"/>
    <property type="match status" value="1"/>
</dbReference>
<evidence type="ECO:0000256" key="4">
    <source>
        <dbReference type="ARBA" id="ARBA00023163"/>
    </source>
</evidence>
<dbReference type="AlphaFoldDB" id="A0A5C5V2K6"/>
<dbReference type="Pfam" id="PF25601">
    <property type="entry name" value="AAA_lid_14"/>
    <property type="match status" value="1"/>
</dbReference>
<dbReference type="Gene3D" id="1.10.10.60">
    <property type="entry name" value="Homeodomain-like"/>
    <property type="match status" value="1"/>
</dbReference>
<dbReference type="InterPro" id="IPR058031">
    <property type="entry name" value="AAA_lid_NorR"/>
</dbReference>
<keyword evidence="3" id="KW-0805">Transcription regulation</keyword>
<evidence type="ECO:0000313" key="8">
    <source>
        <dbReference type="Proteomes" id="UP000318878"/>
    </source>
</evidence>
<dbReference type="Pfam" id="PF02954">
    <property type="entry name" value="HTH_8"/>
    <property type="match status" value="1"/>
</dbReference>
<keyword evidence="8" id="KW-1185">Reference proteome</keyword>
<evidence type="ECO:0000256" key="1">
    <source>
        <dbReference type="ARBA" id="ARBA00022741"/>
    </source>
</evidence>
<dbReference type="InterPro" id="IPR009057">
    <property type="entry name" value="Homeodomain-like_sf"/>
</dbReference>
<dbReference type="InterPro" id="IPR000014">
    <property type="entry name" value="PAS"/>
</dbReference>
<dbReference type="GO" id="GO:0006355">
    <property type="term" value="P:regulation of DNA-templated transcription"/>
    <property type="evidence" value="ECO:0007669"/>
    <property type="project" value="InterPro"/>
</dbReference>